<evidence type="ECO:0000313" key="3">
    <source>
        <dbReference type="Proteomes" id="UP000436181"/>
    </source>
</evidence>
<name>A0ABQ6VE14_9CORY</name>
<keyword evidence="3" id="KW-1185">Reference proteome</keyword>
<dbReference type="SUPFAM" id="SSF56601">
    <property type="entry name" value="beta-lactamase/transpeptidase-like"/>
    <property type="match status" value="1"/>
</dbReference>
<protein>
    <submittedName>
        <fullName evidence="2">Serine hydrolase</fullName>
    </submittedName>
</protein>
<dbReference type="Gene3D" id="3.40.710.10">
    <property type="entry name" value="DD-peptidase/beta-lactamase superfamily"/>
    <property type="match status" value="1"/>
</dbReference>
<sequence>MGRHSLPRTHTTASKAARRATSIAVALATLTAGTAVAGTANAQDLGSLSSAPGLPPLPVLPEAQTKTVHIPGVGPLDVTIPAGVPVPEYLIAPNIIPGYPGIKVTDKGASQGASAPSPIRGNQTIQGVNPRTTMAIVTDQGIAATPNAYEARPALSIIKLLLVDYALHRGDGSPQDRALSERAIRASDDAAATALFRKYPGGIDQIARAHGMSATRTNGFWGNATTSAVDIARYLDTIKRMDPNSPVLQWMREAYPVAADGTRQNWGTRALPRVQGTKWGWSDMGPNTVASASFADNYTAAAFTWGGAQEQNADVPIAIGYVG</sequence>
<accession>A0ABQ6VE14</accession>
<dbReference type="Proteomes" id="UP000436181">
    <property type="component" value="Unassembled WGS sequence"/>
</dbReference>
<feature type="signal peptide" evidence="1">
    <location>
        <begin position="1"/>
        <end position="37"/>
    </location>
</feature>
<gene>
    <name evidence="2" type="ORF">F8377_06715</name>
</gene>
<dbReference type="InterPro" id="IPR012338">
    <property type="entry name" value="Beta-lactam/transpept-like"/>
</dbReference>
<evidence type="ECO:0000313" key="2">
    <source>
        <dbReference type="EMBL" id="KAB3520922.1"/>
    </source>
</evidence>
<feature type="chain" id="PRO_5046304740" evidence="1">
    <location>
        <begin position="38"/>
        <end position="323"/>
    </location>
</feature>
<dbReference type="GO" id="GO:0016787">
    <property type="term" value="F:hydrolase activity"/>
    <property type="evidence" value="ECO:0007669"/>
    <property type="project" value="UniProtKB-KW"/>
</dbReference>
<evidence type="ECO:0000256" key="1">
    <source>
        <dbReference type="SAM" id="SignalP"/>
    </source>
</evidence>
<keyword evidence="2" id="KW-0378">Hydrolase</keyword>
<comment type="caution">
    <text evidence="2">The sequence shown here is derived from an EMBL/GenBank/DDBJ whole genome shotgun (WGS) entry which is preliminary data.</text>
</comment>
<keyword evidence="1" id="KW-0732">Signal</keyword>
<proteinExistence type="predicted"/>
<dbReference type="RefSeq" id="WP_151844454.1">
    <property type="nucleotide sequence ID" value="NZ_WBZJ01000002.1"/>
</dbReference>
<organism evidence="2 3">
    <name type="scientific">Corynebacterium zhongnanshanii</name>
    <dbReference type="NCBI Taxonomy" id="2768834"/>
    <lineage>
        <taxon>Bacteria</taxon>
        <taxon>Bacillati</taxon>
        <taxon>Actinomycetota</taxon>
        <taxon>Actinomycetes</taxon>
        <taxon>Mycobacteriales</taxon>
        <taxon>Corynebacteriaceae</taxon>
        <taxon>Corynebacterium</taxon>
    </lineage>
</organism>
<reference evidence="2 3" key="1">
    <citation type="submission" date="2019-10" db="EMBL/GenBank/DDBJ databases">
        <title>Corynebacterium sp novel species isolated from the respiratory tract of Marmot.</title>
        <authorList>
            <person name="Zhang G."/>
        </authorList>
    </citation>
    <scope>NUCLEOTIDE SEQUENCE [LARGE SCALE GENOMIC DNA]</scope>
    <source>
        <strain evidence="2 3">336</strain>
    </source>
</reference>
<dbReference type="EMBL" id="WBZJ01000002">
    <property type="protein sequence ID" value="KAB3520922.1"/>
    <property type="molecule type" value="Genomic_DNA"/>
</dbReference>